<accession>A0A4U6QEI2</accession>
<keyword evidence="3" id="KW-1185">Reference proteome</keyword>
<evidence type="ECO:0000313" key="2">
    <source>
        <dbReference type="EMBL" id="TKV58510.1"/>
    </source>
</evidence>
<gene>
    <name evidence="2" type="ORF">FDO65_13240</name>
</gene>
<name>A0A4U6QEI2_9ACTN</name>
<feature type="chain" id="PRO_5020732462" evidence="1">
    <location>
        <begin position="33"/>
        <end position="376"/>
    </location>
</feature>
<dbReference type="EMBL" id="SZZH01000003">
    <property type="protein sequence ID" value="TKV58510.1"/>
    <property type="molecule type" value="Genomic_DNA"/>
</dbReference>
<dbReference type="NCBIfam" id="NF033206">
    <property type="entry name" value="ScyE_fam"/>
    <property type="match status" value="1"/>
</dbReference>
<dbReference type="InterPro" id="IPR011042">
    <property type="entry name" value="6-blade_b-propeller_TolB-like"/>
</dbReference>
<dbReference type="OrthoDB" id="928769at2"/>
<evidence type="ECO:0000313" key="3">
    <source>
        <dbReference type="Proteomes" id="UP000306985"/>
    </source>
</evidence>
<protein>
    <submittedName>
        <fullName evidence="2">ScyD/ScyE family protein</fullName>
    </submittedName>
</protein>
<dbReference type="SUPFAM" id="SSF63825">
    <property type="entry name" value="YWTD domain"/>
    <property type="match status" value="2"/>
</dbReference>
<organism evidence="2 3">
    <name type="scientific">Nakamurella flava</name>
    <dbReference type="NCBI Taxonomy" id="2576308"/>
    <lineage>
        <taxon>Bacteria</taxon>
        <taxon>Bacillati</taxon>
        <taxon>Actinomycetota</taxon>
        <taxon>Actinomycetes</taxon>
        <taxon>Nakamurellales</taxon>
        <taxon>Nakamurellaceae</taxon>
        <taxon>Nakamurella</taxon>
    </lineage>
</organism>
<dbReference type="Proteomes" id="UP000306985">
    <property type="component" value="Unassembled WGS sequence"/>
</dbReference>
<keyword evidence="1" id="KW-0732">Signal</keyword>
<dbReference type="AlphaFoldDB" id="A0A4U6QEI2"/>
<comment type="caution">
    <text evidence="2">The sequence shown here is derived from an EMBL/GenBank/DDBJ whole genome shotgun (WGS) entry which is preliminary data.</text>
</comment>
<feature type="signal peptide" evidence="1">
    <location>
        <begin position="1"/>
        <end position="32"/>
    </location>
</feature>
<dbReference type="Gene3D" id="2.120.10.30">
    <property type="entry name" value="TolB, C-terminal domain"/>
    <property type="match status" value="1"/>
</dbReference>
<evidence type="ECO:0000256" key="1">
    <source>
        <dbReference type="SAM" id="SignalP"/>
    </source>
</evidence>
<sequence>MRQRRRAGSRPIVLVSAAALGLTLIGTLPAAADGGRTPDREVIATGLDNPRQLSFGPSGDLLIAEAGTGGDGPCVAGPEGPDDQVCFGTTGAITQVDRKGKQSRIITGLPSLAGAGGGSASGPSDVAAVGRRLAILIGLGADPARRAELGDAGRQLGTLVQTTRQDGRYRTIADLAAWEGENNPVDDPDSNPVGLAVDCGDFLVADAGGNTVLRVSGDDIALQASFPDRPVDAPADLGLPPGTQIPMQAVPTSVAVRGYDGAVYVSQLTGFPFPKGAANIYRIGRDGTPTVWASGLTNVTDLAFDGRTLYAVQLTNDGLLTQSAGSVVRVDRGSTSPTVVAGDLFAPYGIAIRKGSAYVTTGALLAGGGEVLRIRL</sequence>
<dbReference type="RefSeq" id="WP_137450173.1">
    <property type="nucleotide sequence ID" value="NZ_SZZH01000003.1"/>
</dbReference>
<proteinExistence type="predicted"/>
<reference evidence="2 3" key="1">
    <citation type="submission" date="2019-05" db="EMBL/GenBank/DDBJ databases">
        <title>Nakamurella sp. N5BH11, whole genome shotgun sequence.</title>
        <authorList>
            <person name="Tuo L."/>
        </authorList>
    </citation>
    <scope>NUCLEOTIDE SEQUENCE [LARGE SCALE GENOMIC DNA]</scope>
    <source>
        <strain evidence="2 3">N5BH11</strain>
    </source>
</reference>
<dbReference type="InterPro" id="IPR048031">
    <property type="entry name" value="ScyD/ScyE-like"/>
</dbReference>